<dbReference type="InterPro" id="IPR001347">
    <property type="entry name" value="SIS_dom"/>
</dbReference>
<organism evidence="3 4">
    <name type="scientific">Parafannyhessea umbonata</name>
    <dbReference type="NCBI Taxonomy" id="604330"/>
    <lineage>
        <taxon>Bacteria</taxon>
        <taxon>Bacillati</taxon>
        <taxon>Actinomycetota</taxon>
        <taxon>Coriobacteriia</taxon>
        <taxon>Coriobacteriales</taxon>
        <taxon>Atopobiaceae</taxon>
        <taxon>Parafannyhessea</taxon>
    </lineage>
</organism>
<dbReference type="Proteomes" id="UP000199128">
    <property type="component" value="Unassembled WGS sequence"/>
</dbReference>
<dbReference type="InterPro" id="IPR035490">
    <property type="entry name" value="GlmS/FrlB_SIS"/>
</dbReference>
<evidence type="ECO:0000313" key="3">
    <source>
        <dbReference type="EMBL" id="SER52809.1"/>
    </source>
</evidence>
<sequence length="327" mass="35681">MYEIDLNQPKQIVADVLSNHGIDSVAFVGCGASMSELYPAKYFLANNTKTLNVQLFTANEFNYDTPAWVGPSTFVITCSLGGSTPETVAANKTAKALGAPVTAITHVAGSALTEGADHVIVHGFEANYAAKVEKMGYAVALAVEILRQVEGTDLYEPMIDGLGKIYELCESAARQSAKAAYEFAQSFKDDTGIYVLGSGASAKVAYSTSMFLFSEMQWLDSGSYHTGEYFHGPFELTEKDKPYLLFMADGATRAMDARALTFMQRFGAKVALIDAKDYGLSGVVGSKVATYFNPFVHTAVMRVFAEQIAEARQHPLTVRRYMWKLEY</sequence>
<dbReference type="GO" id="GO:0006047">
    <property type="term" value="P:UDP-N-acetylglucosamine metabolic process"/>
    <property type="evidence" value="ECO:0007669"/>
    <property type="project" value="TreeGrafter"/>
</dbReference>
<dbReference type="InterPro" id="IPR046348">
    <property type="entry name" value="SIS_dom_sf"/>
</dbReference>
<gene>
    <name evidence="3" type="ORF">SAMN05216446_1162</name>
    <name evidence="2" type="ORF">SAMN05216447_10338</name>
</gene>
<dbReference type="Proteomes" id="UP000199135">
    <property type="component" value="Unassembled WGS sequence"/>
</dbReference>
<dbReference type="GO" id="GO:0006487">
    <property type="term" value="P:protein N-linked glycosylation"/>
    <property type="evidence" value="ECO:0007669"/>
    <property type="project" value="TreeGrafter"/>
</dbReference>
<dbReference type="CDD" id="cd05710">
    <property type="entry name" value="SIS_1"/>
    <property type="match status" value="1"/>
</dbReference>
<protein>
    <submittedName>
        <fullName evidence="3">Fructoselysine-6-P-deglycase FrlB with duplicated sugar isomerase (SIS) domain</fullName>
    </submittedName>
</protein>
<name>A0A1H9PYH1_9ACTN</name>
<dbReference type="PANTHER" id="PTHR10937">
    <property type="entry name" value="GLUCOSAMINE--FRUCTOSE-6-PHOSPHATE AMINOTRANSFERASE, ISOMERIZING"/>
    <property type="match status" value="1"/>
</dbReference>
<reference evidence="4 5" key="1">
    <citation type="submission" date="2016-10" db="EMBL/GenBank/DDBJ databases">
        <authorList>
            <person name="Varghese N."/>
            <person name="Submissions S."/>
        </authorList>
    </citation>
    <scope>NUCLEOTIDE SEQUENCE [LARGE SCALE GENOMIC DNA]</scope>
    <source>
        <strain evidence="4">KHGC19</strain>
        <strain evidence="2 5">WCP15</strain>
    </source>
</reference>
<dbReference type="Gene3D" id="1.10.10.2240">
    <property type="match status" value="1"/>
</dbReference>
<evidence type="ECO:0000313" key="2">
    <source>
        <dbReference type="EMBL" id="SEH47112.1"/>
    </source>
</evidence>
<dbReference type="GO" id="GO:0016853">
    <property type="term" value="F:isomerase activity"/>
    <property type="evidence" value="ECO:0007669"/>
    <property type="project" value="UniProtKB-KW"/>
</dbReference>
<dbReference type="CDD" id="cd05009">
    <property type="entry name" value="SIS_GlmS_GlmD_2"/>
    <property type="match status" value="1"/>
</dbReference>
<dbReference type="InterPro" id="IPR035488">
    <property type="entry name" value="FrlB_SIS"/>
</dbReference>
<dbReference type="EMBL" id="FNWT01000003">
    <property type="protein sequence ID" value="SEH47112.1"/>
    <property type="molecule type" value="Genomic_DNA"/>
</dbReference>
<dbReference type="Pfam" id="PF01380">
    <property type="entry name" value="SIS"/>
    <property type="match status" value="1"/>
</dbReference>
<keyword evidence="5" id="KW-1185">Reference proteome</keyword>
<evidence type="ECO:0000313" key="4">
    <source>
        <dbReference type="Proteomes" id="UP000199128"/>
    </source>
</evidence>
<proteinExistence type="predicted"/>
<keyword evidence="3" id="KW-0413">Isomerase</keyword>
<evidence type="ECO:0000313" key="5">
    <source>
        <dbReference type="Proteomes" id="UP000199135"/>
    </source>
</evidence>
<dbReference type="PANTHER" id="PTHR10937:SF14">
    <property type="entry name" value="FRUCTOSELYSINE 6-PHOSPHATE DEGLYCASE"/>
    <property type="match status" value="1"/>
</dbReference>
<accession>A0A1H9PYH1</accession>
<dbReference type="AlphaFoldDB" id="A0A1H9PYH1"/>
<dbReference type="PROSITE" id="PS51464">
    <property type="entry name" value="SIS"/>
    <property type="match status" value="1"/>
</dbReference>
<dbReference type="EMBL" id="FOGP01000004">
    <property type="protein sequence ID" value="SER52809.1"/>
    <property type="molecule type" value="Genomic_DNA"/>
</dbReference>
<dbReference type="SUPFAM" id="SSF53697">
    <property type="entry name" value="SIS domain"/>
    <property type="match status" value="1"/>
</dbReference>
<dbReference type="Gene3D" id="3.40.50.12570">
    <property type="match status" value="1"/>
</dbReference>
<dbReference type="GO" id="GO:0097367">
    <property type="term" value="F:carbohydrate derivative binding"/>
    <property type="evidence" value="ECO:0007669"/>
    <property type="project" value="InterPro"/>
</dbReference>
<reference evidence="3" key="2">
    <citation type="submission" date="2016-10" db="EMBL/GenBank/DDBJ databases">
        <authorList>
            <person name="de Groot N.N."/>
        </authorList>
    </citation>
    <scope>NUCLEOTIDE SEQUENCE [LARGE SCALE GENOMIC DNA]</scope>
    <source>
        <strain evidence="3">KHGC19</strain>
    </source>
</reference>
<dbReference type="GO" id="GO:0004360">
    <property type="term" value="F:glutamine-fructose-6-phosphate transaminase (isomerizing) activity"/>
    <property type="evidence" value="ECO:0007669"/>
    <property type="project" value="TreeGrafter"/>
</dbReference>
<feature type="domain" description="SIS" evidence="1">
    <location>
        <begin position="13"/>
        <end position="152"/>
    </location>
</feature>
<evidence type="ECO:0000259" key="1">
    <source>
        <dbReference type="PROSITE" id="PS51464"/>
    </source>
</evidence>
<dbReference type="GO" id="GO:0006002">
    <property type="term" value="P:fructose 6-phosphate metabolic process"/>
    <property type="evidence" value="ECO:0007669"/>
    <property type="project" value="TreeGrafter"/>
</dbReference>
<dbReference type="Gene3D" id="3.40.50.10490">
    <property type="entry name" value="Glucose-6-phosphate isomerase like protein, domain 1"/>
    <property type="match status" value="1"/>
</dbReference>
<dbReference type="RefSeq" id="WP_078687360.1">
    <property type="nucleotide sequence ID" value="NZ_FNWT01000003.1"/>
</dbReference>